<dbReference type="Gene3D" id="1.20.120.1020">
    <property type="entry name" value="Prion-inhibition and propagation, HeLo domain"/>
    <property type="match status" value="1"/>
</dbReference>
<sequence>MEYAVAGIRLLSPLFQACQKIYTTIQDSKTFGERFQREKRWLDAEYAVFVDLGERERDHLAQPIDEHDTREGSRVLAIHGLLENARDIMESCEKLIQEVEQKSKELKKLQKPRPVTATTSSPSQTAVPADESTRPSLQLPDSELQSDRWTTESMDMTDATPSGTATPLQMETSLNTSISELSGPSKASSPAPAEADTKTKQKLSKDKGKKKEKKTTGFRSSVSSFFHGKKKQQDGAGKEAEVLVPQPEPAPEPEPVAGPSNAASSPPPSQAPPRPLAAEVRKTLDRDLVVSVTGPDGAVVTTPAPPSPPTIHPERGRMDELIEEIKGSADKLKGYHNDFTMNNKKLKKLLELKDGKGLAHPTPEAVEQTTALIKKVAPTQDSLKRLHQAIRSNNPMDAPKRVTLRLVADFEKAVEAARVELDYLPLRTEGEYFYFGLRIHDRSPDNPNSPEASEYVVETRMTYDKNDKNDKQSPIAPQNHKALELKRSSASTSAALKPQPATTGGKFELWGDAVYLQSDYARDLHRLFRNKDQVWKTVQTLQSFMQPDGYGGGAPTQMKLWQRVELMKLAVAAQLHLANLRPICRPLTLGRFVYYTTTTTPVPHASWWGADAPLVLKPFLDIGFGQRNEGLSEYPLNYIVELGIVLFQIAGCVAIGINTGDKQKEAMDWADEQFDRLNAEALVPLAQVARDCVRFAGEDDRTKEGEFLANKFLRLEELWRTKYNRSSAAGRIVPPRGGAAVVVRPLKV</sequence>
<keyword evidence="3" id="KW-1185">Reference proteome</keyword>
<feature type="compositionally biased region" description="Pro residues" evidence="1">
    <location>
        <begin position="246"/>
        <end position="256"/>
    </location>
</feature>
<dbReference type="EMBL" id="JAULSW010000003">
    <property type="protein sequence ID" value="KAK3386670.1"/>
    <property type="molecule type" value="Genomic_DNA"/>
</dbReference>
<accession>A0AAE0NSF3</accession>
<proteinExistence type="predicted"/>
<feature type="region of interest" description="Disordered" evidence="1">
    <location>
        <begin position="465"/>
        <end position="501"/>
    </location>
</feature>
<organism evidence="2 3">
    <name type="scientific">Podospora didyma</name>
    <dbReference type="NCBI Taxonomy" id="330526"/>
    <lineage>
        <taxon>Eukaryota</taxon>
        <taxon>Fungi</taxon>
        <taxon>Dikarya</taxon>
        <taxon>Ascomycota</taxon>
        <taxon>Pezizomycotina</taxon>
        <taxon>Sordariomycetes</taxon>
        <taxon>Sordariomycetidae</taxon>
        <taxon>Sordariales</taxon>
        <taxon>Podosporaceae</taxon>
        <taxon>Podospora</taxon>
    </lineage>
</organism>
<name>A0AAE0NSF3_9PEZI</name>
<feature type="region of interest" description="Disordered" evidence="1">
    <location>
        <begin position="178"/>
        <end position="276"/>
    </location>
</feature>
<feature type="compositionally biased region" description="Basic and acidic residues" evidence="1">
    <location>
        <begin position="195"/>
        <end position="206"/>
    </location>
</feature>
<dbReference type="AlphaFoldDB" id="A0AAE0NSF3"/>
<dbReference type="Proteomes" id="UP001285441">
    <property type="component" value="Unassembled WGS sequence"/>
</dbReference>
<feature type="region of interest" description="Disordered" evidence="1">
    <location>
        <begin position="295"/>
        <end position="314"/>
    </location>
</feature>
<feature type="compositionally biased region" description="Polar residues" evidence="1">
    <location>
        <begin position="116"/>
        <end position="126"/>
    </location>
</feature>
<protein>
    <recommendedName>
        <fullName evidence="4">Prion-inhibition and propagation HeLo domain-containing protein</fullName>
    </recommendedName>
</protein>
<feature type="region of interest" description="Disordered" evidence="1">
    <location>
        <begin position="104"/>
        <end position="148"/>
    </location>
</feature>
<comment type="caution">
    <text evidence="2">The sequence shown here is derived from an EMBL/GenBank/DDBJ whole genome shotgun (WGS) entry which is preliminary data.</text>
</comment>
<feature type="compositionally biased region" description="Pro residues" evidence="1">
    <location>
        <begin position="265"/>
        <end position="275"/>
    </location>
</feature>
<feature type="compositionally biased region" description="Basic and acidic residues" evidence="1">
    <location>
        <begin position="231"/>
        <end position="241"/>
    </location>
</feature>
<evidence type="ECO:0000256" key="1">
    <source>
        <dbReference type="SAM" id="MobiDB-lite"/>
    </source>
</evidence>
<reference evidence="2" key="1">
    <citation type="journal article" date="2023" name="Mol. Phylogenet. Evol.">
        <title>Genome-scale phylogeny and comparative genomics of the fungal order Sordariales.</title>
        <authorList>
            <person name="Hensen N."/>
            <person name="Bonometti L."/>
            <person name="Westerberg I."/>
            <person name="Brannstrom I.O."/>
            <person name="Guillou S."/>
            <person name="Cros-Aarteil S."/>
            <person name="Calhoun S."/>
            <person name="Haridas S."/>
            <person name="Kuo A."/>
            <person name="Mondo S."/>
            <person name="Pangilinan J."/>
            <person name="Riley R."/>
            <person name="LaButti K."/>
            <person name="Andreopoulos B."/>
            <person name="Lipzen A."/>
            <person name="Chen C."/>
            <person name="Yan M."/>
            <person name="Daum C."/>
            <person name="Ng V."/>
            <person name="Clum A."/>
            <person name="Steindorff A."/>
            <person name="Ohm R.A."/>
            <person name="Martin F."/>
            <person name="Silar P."/>
            <person name="Natvig D.O."/>
            <person name="Lalanne C."/>
            <person name="Gautier V."/>
            <person name="Ament-Velasquez S.L."/>
            <person name="Kruys A."/>
            <person name="Hutchinson M.I."/>
            <person name="Powell A.J."/>
            <person name="Barry K."/>
            <person name="Miller A.N."/>
            <person name="Grigoriev I.V."/>
            <person name="Debuchy R."/>
            <person name="Gladieux P."/>
            <person name="Hiltunen Thoren M."/>
            <person name="Johannesson H."/>
        </authorList>
    </citation>
    <scope>NUCLEOTIDE SEQUENCE</scope>
    <source>
        <strain evidence="2">CBS 232.78</strain>
    </source>
</reference>
<reference evidence="2" key="2">
    <citation type="submission" date="2023-06" db="EMBL/GenBank/DDBJ databases">
        <authorList>
            <consortium name="Lawrence Berkeley National Laboratory"/>
            <person name="Haridas S."/>
            <person name="Hensen N."/>
            <person name="Bonometti L."/>
            <person name="Westerberg I."/>
            <person name="Brannstrom I.O."/>
            <person name="Guillou S."/>
            <person name="Cros-Aarteil S."/>
            <person name="Calhoun S."/>
            <person name="Kuo A."/>
            <person name="Mondo S."/>
            <person name="Pangilinan J."/>
            <person name="Riley R."/>
            <person name="LaButti K."/>
            <person name="Andreopoulos B."/>
            <person name="Lipzen A."/>
            <person name="Chen C."/>
            <person name="Yanf M."/>
            <person name="Daum C."/>
            <person name="Ng V."/>
            <person name="Clum A."/>
            <person name="Steindorff A."/>
            <person name="Ohm R."/>
            <person name="Martin F."/>
            <person name="Silar P."/>
            <person name="Natvig D."/>
            <person name="Lalanne C."/>
            <person name="Gautier V."/>
            <person name="Ament-velasquez S.L."/>
            <person name="Kruys A."/>
            <person name="Hutchinson M.I."/>
            <person name="Powell A.J."/>
            <person name="Barry K."/>
            <person name="Miller A.N."/>
            <person name="Grigoriev I.V."/>
            <person name="Debuchy R."/>
            <person name="Gladieux P."/>
            <person name="Thoren M.H."/>
            <person name="Johannesson H."/>
        </authorList>
    </citation>
    <scope>NUCLEOTIDE SEQUENCE</scope>
    <source>
        <strain evidence="2">CBS 232.78</strain>
    </source>
</reference>
<dbReference type="InterPro" id="IPR038305">
    <property type="entry name" value="HeLo_sf"/>
</dbReference>
<feature type="compositionally biased region" description="Low complexity" evidence="1">
    <location>
        <begin position="184"/>
        <end position="193"/>
    </location>
</feature>
<evidence type="ECO:0008006" key="4">
    <source>
        <dbReference type="Google" id="ProtNLM"/>
    </source>
</evidence>
<evidence type="ECO:0000313" key="2">
    <source>
        <dbReference type="EMBL" id="KAK3386670.1"/>
    </source>
</evidence>
<gene>
    <name evidence="2" type="ORF">B0H63DRAFT_558319</name>
</gene>
<evidence type="ECO:0000313" key="3">
    <source>
        <dbReference type="Proteomes" id="UP001285441"/>
    </source>
</evidence>